<reference evidence="1 2" key="1">
    <citation type="journal article" date="2012" name="J. Bacteriol.">
        <title>Genome Sequence of the Alkane-Degrading Bacterium Alcanivorax hongdengensis Type Strain A-11-3.</title>
        <authorList>
            <person name="Lai Q."/>
            <person name="Shao Z."/>
        </authorList>
    </citation>
    <scope>NUCLEOTIDE SEQUENCE [LARGE SCALE GENOMIC DNA]</scope>
    <source>
        <strain evidence="1 2">A-11-3</strain>
    </source>
</reference>
<comment type="caution">
    <text evidence="1">The sequence shown here is derived from an EMBL/GenBank/DDBJ whole genome shotgun (WGS) entry which is preliminary data.</text>
</comment>
<accession>L0WCW2</accession>
<evidence type="ECO:0000313" key="2">
    <source>
        <dbReference type="Proteomes" id="UP000010164"/>
    </source>
</evidence>
<keyword evidence="2" id="KW-1185">Reference proteome</keyword>
<sequence>MEYSTISTAINSVLNDSRTAMMSPSEIRTSIDKRFTINQVDAIKSDDLVISREGSMLTIATDYEVREPLFYNVSVVMDFKHEFKKDIRQ</sequence>
<dbReference type="STRING" id="1177179.A11A3_11287"/>
<dbReference type="InterPro" id="IPR032314">
    <property type="entry name" value="DUF4845"/>
</dbReference>
<name>L0WCW2_9GAMM</name>
<dbReference type="PATRIC" id="fig|1177179.3.peg.2253"/>
<evidence type="ECO:0000313" key="1">
    <source>
        <dbReference type="EMBL" id="EKF73937.1"/>
    </source>
</evidence>
<gene>
    <name evidence="1" type="ORF">A11A3_11287</name>
</gene>
<protein>
    <recommendedName>
        <fullName evidence="3">DUF4845 domain-containing protein</fullName>
    </recommendedName>
</protein>
<dbReference type="EMBL" id="AMRJ01000017">
    <property type="protein sequence ID" value="EKF73937.1"/>
    <property type="molecule type" value="Genomic_DNA"/>
</dbReference>
<dbReference type="Pfam" id="PF16137">
    <property type="entry name" value="DUF4845"/>
    <property type="match status" value="1"/>
</dbReference>
<dbReference type="Proteomes" id="UP000010164">
    <property type="component" value="Unassembled WGS sequence"/>
</dbReference>
<organism evidence="1 2">
    <name type="scientific">Alcanivorax hongdengensis A-11-3</name>
    <dbReference type="NCBI Taxonomy" id="1177179"/>
    <lineage>
        <taxon>Bacteria</taxon>
        <taxon>Pseudomonadati</taxon>
        <taxon>Pseudomonadota</taxon>
        <taxon>Gammaproteobacteria</taxon>
        <taxon>Oceanospirillales</taxon>
        <taxon>Alcanivoracaceae</taxon>
        <taxon>Alcanivorax</taxon>
    </lineage>
</organism>
<dbReference type="eggNOG" id="COG4969">
    <property type="taxonomic scope" value="Bacteria"/>
</dbReference>
<dbReference type="AlphaFoldDB" id="L0WCW2"/>
<evidence type="ECO:0008006" key="3">
    <source>
        <dbReference type="Google" id="ProtNLM"/>
    </source>
</evidence>
<proteinExistence type="predicted"/>